<proteinExistence type="predicted"/>
<dbReference type="AlphaFoldDB" id="A0A6H5HFJ9"/>
<dbReference type="EMBL" id="CADCXU010028661">
    <property type="protein sequence ID" value="CAB0015141.1"/>
    <property type="molecule type" value="Genomic_DNA"/>
</dbReference>
<gene>
    <name evidence="1" type="ORF">NTEN_LOCUS19508</name>
</gene>
<reference evidence="1 2" key="1">
    <citation type="submission" date="2020-02" db="EMBL/GenBank/DDBJ databases">
        <authorList>
            <person name="Ferguson B K."/>
        </authorList>
    </citation>
    <scope>NUCLEOTIDE SEQUENCE [LARGE SCALE GENOMIC DNA]</scope>
</reference>
<evidence type="ECO:0000313" key="1">
    <source>
        <dbReference type="EMBL" id="CAB0015141.1"/>
    </source>
</evidence>
<name>A0A6H5HFJ9_9HEMI</name>
<accession>A0A6H5HFJ9</accession>
<feature type="non-terminal residue" evidence="1">
    <location>
        <position position="71"/>
    </location>
</feature>
<protein>
    <submittedName>
        <fullName evidence="1">Uncharacterized protein</fullName>
    </submittedName>
</protein>
<evidence type="ECO:0000313" key="2">
    <source>
        <dbReference type="Proteomes" id="UP000479000"/>
    </source>
</evidence>
<dbReference type="Proteomes" id="UP000479000">
    <property type="component" value="Unassembled WGS sequence"/>
</dbReference>
<organism evidence="1 2">
    <name type="scientific">Nesidiocoris tenuis</name>
    <dbReference type="NCBI Taxonomy" id="355587"/>
    <lineage>
        <taxon>Eukaryota</taxon>
        <taxon>Metazoa</taxon>
        <taxon>Ecdysozoa</taxon>
        <taxon>Arthropoda</taxon>
        <taxon>Hexapoda</taxon>
        <taxon>Insecta</taxon>
        <taxon>Pterygota</taxon>
        <taxon>Neoptera</taxon>
        <taxon>Paraneoptera</taxon>
        <taxon>Hemiptera</taxon>
        <taxon>Heteroptera</taxon>
        <taxon>Panheteroptera</taxon>
        <taxon>Cimicomorpha</taxon>
        <taxon>Miridae</taxon>
        <taxon>Dicyphina</taxon>
        <taxon>Nesidiocoris</taxon>
    </lineage>
</organism>
<sequence length="71" mass="8219">MDWKYLKTSSRTCPLNLSLSGLKKCRNYPGAELRPSGSDVKIKQKTEALEEIRENFQRFQVFLCLRSCSSM</sequence>
<keyword evidence="2" id="KW-1185">Reference proteome</keyword>